<dbReference type="AlphaFoldDB" id="A0A7K1UJ72"/>
<comment type="caution">
    <text evidence="2">The sequence shown here is derived from an EMBL/GenBank/DDBJ whole genome shotgun (WGS) entry which is preliminary data.</text>
</comment>
<name>A0A7K1UJ72_9MICC</name>
<dbReference type="InterPro" id="IPR023809">
    <property type="entry name" value="Thiopep_bacteriocin_synth_dom"/>
</dbReference>
<dbReference type="NCBIfam" id="TIGR03891">
    <property type="entry name" value="thiopep_ocin"/>
    <property type="match status" value="1"/>
</dbReference>
<dbReference type="Pfam" id="PF14028">
    <property type="entry name" value="Lant_dehydr_C"/>
    <property type="match status" value="1"/>
</dbReference>
<evidence type="ECO:0000313" key="2">
    <source>
        <dbReference type="EMBL" id="MVT26519.1"/>
    </source>
</evidence>
<dbReference type="RefSeq" id="WP_157323514.1">
    <property type="nucleotide sequence ID" value="NZ_BMFX01000002.1"/>
</dbReference>
<keyword evidence="3" id="KW-1185">Reference proteome</keyword>
<dbReference type="OrthoDB" id="1273722at2"/>
<feature type="domain" description="Thiopeptide-type bacteriocin biosynthesis" evidence="1">
    <location>
        <begin position="26"/>
        <end position="296"/>
    </location>
</feature>
<dbReference type="Proteomes" id="UP000460157">
    <property type="component" value="Unassembled WGS sequence"/>
</dbReference>
<accession>A0A7K1UJ72</accession>
<sequence>MTVAALTPTTDQTLKAHRGQRPSEDWWFVRAYPGSSKSMDRAVQAVVPWVRARAEEMAAKRWFFMRYLDTNGHHVRLRIQSDPDSLDAVHTRLPELNRLIHQLSAPGEEPRLISGADLGELSGGRGIRAAPYSPELEKYGGAKGFEAALDLFYYASRWSAEHEVASLHQPTQRAALAFHYQQRLVQTALPSAEQQSAFWSAHRKQWGPQLRILLPRREDFSAHVTTLRRSISKAELSQRQIEGIGDLVSVMTQAFQHATAAAPFIAPHRFLLELMHMDMNRWGLMPAEECLIGFLAAQDHKPKEQ</sequence>
<evidence type="ECO:0000259" key="1">
    <source>
        <dbReference type="Pfam" id="PF14028"/>
    </source>
</evidence>
<dbReference type="EMBL" id="WRPM01000068">
    <property type="protein sequence ID" value="MVT26519.1"/>
    <property type="molecule type" value="Genomic_DNA"/>
</dbReference>
<reference evidence="2 3" key="1">
    <citation type="submission" date="2019-12" db="EMBL/GenBank/DDBJ databases">
        <title>Nesterenkonia muleiensis sp. nov., a novel actinobacterium isolated from sap of Populus euphratica.</title>
        <authorList>
            <person name="Wang R."/>
        </authorList>
    </citation>
    <scope>NUCLEOTIDE SEQUENCE [LARGE SCALE GENOMIC DNA]</scope>
    <source>
        <strain evidence="2 3">F10</strain>
    </source>
</reference>
<organism evidence="2 3">
    <name type="scientific">Nesterenkonia alkaliphila</name>
    <dbReference type="NCBI Taxonomy" id="1463631"/>
    <lineage>
        <taxon>Bacteria</taxon>
        <taxon>Bacillati</taxon>
        <taxon>Actinomycetota</taxon>
        <taxon>Actinomycetes</taxon>
        <taxon>Micrococcales</taxon>
        <taxon>Micrococcaceae</taxon>
        <taxon>Nesterenkonia</taxon>
    </lineage>
</organism>
<evidence type="ECO:0000313" key="3">
    <source>
        <dbReference type="Proteomes" id="UP000460157"/>
    </source>
</evidence>
<protein>
    <recommendedName>
        <fullName evidence="1">Thiopeptide-type bacteriocin biosynthesis domain-containing protein</fullName>
    </recommendedName>
</protein>
<gene>
    <name evidence="2" type="ORF">GNZ21_09150</name>
</gene>
<proteinExistence type="predicted"/>